<sequence length="116" mass="12311">MAAAADDTDDNAVSVQKSDGAAADWARPCSLSIEEAPLHELLRRELLGAGFVRPSPVQRHVWPLATRGWDLIAIAKTGSGKTLAFLLPAFTEVLEEEFESASDAGGDSSSDLEAED</sequence>
<evidence type="ECO:0000256" key="2">
    <source>
        <dbReference type="ARBA" id="ARBA00022801"/>
    </source>
</evidence>
<keyword evidence="4" id="KW-0067">ATP-binding</keyword>
<dbReference type="Proteomes" id="UP001189429">
    <property type="component" value="Unassembled WGS sequence"/>
</dbReference>
<keyword evidence="2" id="KW-0378">Hydrolase</keyword>
<name>A0ABN9QM65_9DINO</name>
<dbReference type="InterPro" id="IPR014014">
    <property type="entry name" value="RNA_helicase_DEAD_Q_motif"/>
</dbReference>
<evidence type="ECO:0000313" key="8">
    <source>
        <dbReference type="EMBL" id="CAK0806043.1"/>
    </source>
</evidence>
<evidence type="ECO:0000256" key="6">
    <source>
        <dbReference type="SAM" id="MobiDB-lite"/>
    </source>
</evidence>
<protein>
    <recommendedName>
        <fullName evidence="7">DEAD-box RNA helicase Q domain-containing protein</fullName>
    </recommendedName>
</protein>
<accession>A0ABN9QM65</accession>
<dbReference type="InterPro" id="IPR011545">
    <property type="entry name" value="DEAD/DEAH_box_helicase_dom"/>
</dbReference>
<comment type="caution">
    <text evidence="8">The sequence shown here is derived from an EMBL/GenBank/DDBJ whole genome shotgun (WGS) entry which is preliminary data.</text>
</comment>
<proteinExistence type="predicted"/>
<reference evidence="8" key="1">
    <citation type="submission" date="2023-10" db="EMBL/GenBank/DDBJ databases">
        <authorList>
            <person name="Chen Y."/>
            <person name="Shah S."/>
            <person name="Dougan E. K."/>
            <person name="Thang M."/>
            <person name="Chan C."/>
        </authorList>
    </citation>
    <scope>NUCLEOTIDE SEQUENCE [LARGE SCALE GENOMIC DNA]</scope>
</reference>
<keyword evidence="9" id="KW-1185">Reference proteome</keyword>
<dbReference type="Pfam" id="PF00270">
    <property type="entry name" value="DEAD"/>
    <property type="match status" value="1"/>
</dbReference>
<evidence type="ECO:0000256" key="4">
    <source>
        <dbReference type="ARBA" id="ARBA00022840"/>
    </source>
</evidence>
<evidence type="ECO:0000313" key="9">
    <source>
        <dbReference type="Proteomes" id="UP001189429"/>
    </source>
</evidence>
<keyword evidence="1" id="KW-0547">Nucleotide-binding</keyword>
<dbReference type="EMBL" id="CAUYUJ010003617">
    <property type="protein sequence ID" value="CAK0806043.1"/>
    <property type="molecule type" value="Genomic_DNA"/>
</dbReference>
<evidence type="ECO:0000259" key="7">
    <source>
        <dbReference type="PROSITE" id="PS51195"/>
    </source>
</evidence>
<dbReference type="SUPFAM" id="SSF52540">
    <property type="entry name" value="P-loop containing nucleoside triphosphate hydrolases"/>
    <property type="match status" value="1"/>
</dbReference>
<feature type="domain" description="DEAD-box RNA helicase Q" evidence="7">
    <location>
        <begin position="31"/>
        <end position="59"/>
    </location>
</feature>
<keyword evidence="3" id="KW-0347">Helicase</keyword>
<dbReference type="InterPro" id="IPR027417">
    <property type="entry name" value="P-loop_NTPase"/>
</dbReference>
<evidence type="ECO:0000256" key="1">
    <source>
        <dbReference type="ARBA" id="ARBA00022741"/>
    </source>
</evidence>
<feature type="compositionally biased region" description="Acidic residues" evidence="6">
    <location>
        <begin position="1"/>
        <end position="10"/>
    </location>
</feature>
<dbReference type="Gene3D" id="3.40.50.300">
    <property type="entry name" value="P-loop containing nucleotide triphosphate hydrolases"/>
    <property type="match status" value="1"/>
</dbReference>
<feature type="short sequence motif" description="Q motif" evidence="5">
    <location>
        <begin position="31"/>
        <end position="59"/>
    </location>
</feature>
<dbReference type="PROSITE" id="PS51195">
    <property type="entry name" value="Q_MOTIF"/>
    <property type="match status" value="1"/>
</dbReference>
<organism evidence="8 9">
    <name type="scientific">Prorocentrum cordatum</name>
    <dbReference type="NCBI Taxonomy" id="2364126"/>
    <lineage>
        <taxon>Eukaryota</taxon>
        <taxon>Sar</taxon>
        <taxon>Alveolata</taxon>
        <taxon>Dinophyceae</taxon>
        <taxon>Prorocentrales</taxon>
        <taxon>Prorocentraceae</taxon>
        <taxon>Prorocentrum</taxon>
    </lineage>
</organism>
<evidence type="ECO:0000256" key="5">
    <source>
        <dbReference type="PROSITE-ProRule" id="PRU00552"/>
    </source>
</evidence>
<evidence type="ECO:0000256" key="3">
    <source>
        <dbReference type="ARBA" id="ARBA00022806"/>
    </source>
</evidence>
<feature type="region of interest" description="Disordered" evidence="6">
    <location>
        <begin position="1"/>
        <end position="22"/>
    </location>
</feature>
<dbReference type="PANTHER" id="PTHR47958">
    <property type="entry name" value="ATP-DEPENDENT RNA HELICASE DBP3"/>
    <property type="match status" value="1"/>
</dbReference>
<gene>
    <name evidence="8" type="ORF">PCOR1329_LOCUS12404</name>
</gene>